<feature type="transmembrane region" description="Helical" evidence="10">
    <location>
        <begin position="319"/>
        <end position="337"/>
    </location>
</feature>
<keyword evidence="8 10" id="KW-0472">Membrane</keyword>
<reference evidence="11" key="1">
    <citation type="submission" date="2019-03" db="EMBL/GenBank/DDBJ databases">
        <authorList>
            <person name="Hao L."/>
        </authorList>
    </citation>
    <scope>NUCLEOTIDE SEQUENCE</scope>
</reference>
<feature type="transmembrane region" description="Helical" evidence="10">
    <location>
        <begin position="397"/>
        <end position="414"/>
    </location>
</feature>
<evidence type="ECO:0000256" key="1">
    <source>
        <dbReference type="ARBA" id="ARBA00004651"/>
    </source>
</evidence>
<dbReference type="NCBIfam" id="TIGR00797">
    <property type="entry name" value="matE"/>
    <property type="match status" value="1"/>
</dbReference>
<evidence type="ECO:0000256" key="10">
    <source>
        <dbReference type="SAM" id="Phobius"/>
    </source>
</evidence>
<evidence type="ECO:0000256" key="6">
    <source>
        <dbReference type="ARBA" id="ARBA00022692"/>
    </source>
</evidence>
<evidence type="ECO:0000256" key="9">
    <source>
        <dbReference type="ARBA" id="ARBA00023251"/>
    </source>
</evidence>
<evidence type="ECO:0000256" key="4">
    <source>
        <dbReference type="ARBA" id="ARBA00022448"/>
    </source>
</evidence>
<dbReference type="InterPro" id="IPR002528">
    <property type="entry name" value="MATE_fam"/>
</dbReference>
<dbReference type="GO" id="GO:0042910">
    <property type="term" value="F:xenobiotic transmembrane transporter activity"/>
    <property type="evidence" value="ECO:0007669"/>
    <property type="project" value="InterPro"/>
</dbReference>
<dbReference type="InterPro" id="IPR048279">
    <property type="entry name" value="MdtK-like"/>
</dbReference>
<name>A0A485LZB7_9ZZZZ</name>
<dbReference type="AlphaFoldDB" id="A0A485LZB7"/>
<feature type="transmembrane region" description="Helical" evidence="10">
    <location>
        <begin position="15"/>
        <end position="36"/>
    </location>
</feature>
<evidence type="ECO:0000256" key="7">
    <source>
        <dbReference type="ARBA" id="ARBA00022989"/>
    </source>
</evidence>
<dbReference type="InterPro" id="IPR051327">
    <property type="entry name" value="MATE_MepA_subfamily"/>
</dbReference>
<keyword evidence="4" id="KW-0813">Transport</keyword>
<keyword evidence="7 10" id="KW-1133">Transmembrane helix</keyword>
<evidence type="ECO:0000256" key="3">
    <source>
        <dbReference type="ARBA" id="ARBA00022106"/>
    </source>
</evidence>
<feature type="transmembrane region" description="Helical" evidence="10">
    <location>
        <begin position="270"/>
        <end position="292"/>
    </location>
</feature>
<organism evidence="11">
    <name type="scientific">anaerobic digester metagenome</name>
    <dbReference type="NCBI Taxonomy" id="1263854"/>
    <lineage>
        <taxon>unclassified sequences</taxon>
        <taxon>metagenomes</taxon>
        <taxon>ecological metagenomes</taxon>
    </lineage>
</organism>
<feature type="transmembrane region" description="Helical" evidence="10">
    <location>
        <begin position="48"/>
        <end position="72"/>
    </location>
</feature>
<dbReference type="GO" id="GO:0015297">
    <property type="term" value="F:antiporter activity"/>
    <property type="evidence" value="ECO:0007669"/>
    <property type="project" value="InterPro"/>
</dbReference>
<feature type="transmembrane region" description="Helical" evidence="10">
    <location>
        <begin position="228"/>
        <end position="250"/>
    </location>
</feature>
<proteinExistence type="inferred from homology"/>
<dbReference type="GO" id="GO:0005886">
    <property type="term" value="C:plasma membrane"/>
    <property type="evidence" value="ECO:0007669"/>
    <property type="project" value="UniProtKB-SubCell"/>
</dbReference>
<dbReference type="InterPro" id="IPR045070">
    <property type="entry name" value="MATE_MepA-like"/>
</dbReference>
<evidence type="ECO:0000256" key="8">
    <source>
        <dbReference type="ARBA" id="ARBA00023136"/>
    </source>
</evidence>
<feature type="transmembrane region" description="Helical" evidence="10">
    <location>
        <begin position="420"/>
        <end position="438"/>
    </location>
</feature>
<accession>A0A485LZB7</accession>
<dbReference type="CDD" id="cd13143">
    <property type="entry name" value="MATE_MepA_like"/>
    <property type="match status" value="1"/>
</dbReference>
<dbReference type="PANTHER" id="PTHR43823">
    <property type="entry name" value="SPORULATION PROTEIN YKVU"/>
    <property type="match status" value="1"/>
</dbReference>
<dbReference type="PANTHER" id="PTHR43823:SF3">
    <property type="entry name" value="MULTIDRUG EXPORT PROTEIN MEPA"/>
    <property type="match status" value="1"/>
</dbReference>
<evidence type="ECO:0000256" key="5">
    <source>
        <dbReference type="ARBA" id="ARBA00022475"/>
    </source>
</evidence>
<comment type="similarity">
    <text evidence="2">Belongs to the multi antimicrobial extrusion (MATE) (TC 2.A.66.1) family. MepA subfamily.</text>
</comment>
<gene>
    <name evidence="11" type="primary">mepA</name>
    <name evidence="11" type="ORF">SCFA_2600003</name>
</gene>
<feature type="transmembrane region" description="Helical" evidence="10">
    <location>
        <begin position="135"/>
        <end position="153"/>
    </location>
</feature>
<comment type="subcellular location">
    <subcellularLocation>
        <location evidence="1">Cell membrane</location>
        <topology evidence="1">Multi-pass membrane protein</topology>
    </subcellularLocation>
</comment>
<evidence type="ECO:0000313" key="11">
    <source>
        <dbReference type="EMBL" id="VFU14677.1"/>
    </source>
</evidence>
<feature type="transmembrane region" description="Helical" evidence="10">
    <location>
        <begin position="93"/>
        <end position="115"/>
    </location>
</feature>
<dbReference type="Pfam" id="PF01554">
    <property type="entry name" value="MatE"/>
    <property type="match status" value="2"/>
</dbReference>
<dbReference type="GO" id="GO:0046677">
    <property type="term" value="P:response to antibiotic"/>
    <property type="evidence" value="ECO:0007669"/>
    <property type="project" value="UniProtKB-KW"/>
</dbReference>
<feature type="transmembrane region" description="Helical" evidence="10">
    <location>
        <begin position="357"/>
        <end position="376"/>
    </location>
</feature>
<keyword evidence="6 10" id="KW-0812">Transmembrane</keyword>
<evidence type="ECO:0000256" key="2">
    <source>
        <dbReference type="ARBA" id="ARBA00008417"/>
    </source>
</evidence>
<feature type="transmembrane region" description="Helical" evidence="10">
    <location>
        <begin position="196"/>
        <end position="216"/>
    </location>
</feature>
<feature type="transmembrane region" description="Helical" evidence="10">
    <location>
        <begin position="165"/>
        <end position="184"/>
    </location>
</feature>
<keyword evidence="9" id="KW-0046">Antibiotic resistance</keyword>
<keyword evidence="5" id="KW-1003">Cell membrane</keyword>
<sequence>MNNSMEMRDQNINKLLWKFSLPAIIAMLVNALYNIVDRIFVGRGIGSIAIAATTVAFPLMIILLAVSILIGIGATALISIRLGQQKIEEAEKVAGNGAVMLVILPLVITVIYFIFPEPILVFFGASPEVLPYARDFVQIIMLGAVFGSISMGMNNFIRAEGNPRLSMLTQVSGALINCVLNYIFIFKLGLGIKGSALATVSGQLISSIWVLSYYLSGRSLVKIRLANLKLQLPILFSIVSIGFAPFAMQIAHSIQQSILNKTLLVYGGDLALSAVGIMMSIAALMFMPIVGLSQGAQPLIGFNYGARQYHRVKETFKKAIVAGTCIALTGYLVINIWPAQIVGLFSKGDTALTELTSGAMLTFFAMFPVVGFQIIGSNYFQAVGKPVQSTILSLSRQALLFIPLLLILPHFWGIDGVWRTAPIADGLAVILTATLVFLEMKNLPKSQPLDESLEQHGKTVASSTK</sequence>
<protein>
    <recommendedName>
        <fullName evidence="3">Multidrug export protein MepA</fullName>
    </recommendedName>
</protein>
<dbReference type="PIRSF" id="PIRSF006603">
    <property type="entry name" value="DinF"/>
    <property type="match status" value="1"/>
</dbReference>
<dbReference type="EMBL" id="CAADRN010000180">
    <property type="protein sequence ID" value="VFU14677.1"/>
    <property type="molecule type" value="Genomic_DNA"/>
</dbReference>